<dbReference type="InterPro" id="IPR002110">
    <property type="entry name" value="Ankyrin_rpt"/>
</dbReference>
<keyword evidence="1" id="KW-0677">Repeat</keyword>
<keyword evidence="7" id="KW-1185">Reference proteome</keyword>
<dbReference type="Gene3D" id="1.25.40.20">
    <property type="entry name" value="Ankyrin repeat-containing domain"/>
    <property type="match status" value="2"/>
</dbReference>
<dbReference type="EMBL" id="JBGBPQ010000004">
    <property type="protein sequence ID" value="KAL1525412.1"/>
    <property type="molecule type" value="Genomic_DNA"/>
</dbReference>
<keyword evidence="4" id="KW-0175">Coiled coil</keyword>
<dbReference type="SMART" id="SM00248">
    <property type="entry name" value="ANK"/>
    <property type="match status" value="5"/>
</dbReference>
<dbReference type="Proteomes" id="UP001515480">
    <property type="component" value="Unassembled WGS sequence"/>
</dbReference>
<dbReference type="CDD" id="cd16646">
    <property type="entry name" value="mRING-HC-C2H2C4_MDM2-like"/>
    <property type="match status" value="1"/>
</dbReference>
<evidence type="ECO:0000256" key="5">
    <source>
        <dbReference type="SAM" id="MobiDB-lite"/>
    </source>
</evidence>
<dbReference type="PANTHER" id="PTHR24198:SF165">
    <property type="entry name" value="ANKYRIN REPEAT-CONTAINING PROTEIN-RELATED"/>
    <property type="match status" value="1"/>
</dbReference>
<evidence type="ECO:0000256" key="2">
    <source>
        <dbReference type="ARBA" id="ARBA00023043"/>
    </source>
</evidence>
<dbReference type="PROSITE" id="PS50297">
    <property type="entry name" value="ANK_REP_REGION"/>
    <property type="match status" value="2"/>
</dbReference>
<comment type="caution">
    <text evidence="6">The sequence shown here is derived from an EMBL/GenBank/DDBJ whole genome shotgun (WGS) entry which is preliminary data.</text>
</comment>
<evidence type="ECO:0000256" key="4">
    <source>
        <dbReference type="SAM" id="Coils"/>
    </source>
</evidence>
<evidence type="ECO:0000256" key="1">
    <source>
        <dbReference type="ARBA" id="ARBA00022737"/>
    </source>
</evidence>
<evidence type="ECO:0008006" key="8">
    <source>
        <dbReference type="Google" id="ProtNLM"/>
    </source>
</evidence>
<dbReference type="SUPFAM" id="SSF48403">
    <property type="entry name" value="Ankyrin repeat"/>
    <property type="match status" value="1"/>
</dbReference>
<dbReference type="PANTHER" id="PTHR24198">
    <property type="entry name" value="ANKYRIN REPEAT AND PROTEIN KINASE DOMAIN-CONTAINING PROTEIN"/>
    <property type="match status" value="1"/>
</dbReference>
<sequence length="654" mass="68479">MAGSAAAVLHAAAAGDATLVETLLQVPDGDATHDSLERSHCAALFIASQSGHAAVVGVLLAHGVSCNMAARNGATPLYVAARNGHLDVVRQLLPSTSSELMGPAVVVAAHQGHAACVQLLAEARAQVDFAPDNQPTPALWVASQSGKTEAVRQLLLASADANRLAADGTSPLLVACQQGRTAIVKMLLAARANVDLVLENGRSPLSVACHRAVQTRLSSSLRGEDGDASCGYSQEDEEDDTRLPKMLLVAGAPVASGESGDLTRGGLAALTLACSRKDHEMLGLLQTHSAGHANAEQTILDIWEMTVGEEALNAEVVGENDSGSSTDSQDSDIEGIACNPRGADGCEVALEGKAVSAAARQGMAADGTECSDLAATTAVAERSAQELRRQRQRLKEKVRKAQQQRRRQLAASRAELRLAHGRARGEAAEALRAAIALHALTCAQGRDALKEALDAAEKIVMELSEAALQGMRSETMIAQARARLFALEQEEGTARDGRMPSDGGGLENTGAEAADHEEMDDATFEELRREMEALRQGAGAASREPSSRQGTQVIKTLCEKLSQKLDESIRRQASGSYEHLAAPTSAMVACEVATSADDSSCCVCMAAPRNASLVHGETAHICCCIECARTLKARGNSCPICNETIDAVLRNFVS</sequence>
<dbReference type="PROSITE" id="PS50088">
    <property type="entry name" value="ANK_REPEAT"/>
    <property type="match status" value="2"/>
</dbReference>
<dbReference type="Gene3D" id="3.30.40.10">
    <property type="entry name" value="Zinc/RING finger domain, C3HC4 (zinc finger)"/>
    <property type="match status" value="1"/>
</dbReference>
<proteinExistence type="predicted"/>
<reference evidence="6 7" key="1">
    <citation type="journal article" date="2024" name="Science">
        <title>Giant polyketide synthase enzymes in the biosynthesis of giant marine polyether toxins.</title>
        <authorList>
            <person name="Fallon T.R."/>
            <person name="Shende V.V."/>
            <person name="Wierzbicki I.H."/>
            <person name="Pendleton A.L."/>
            <person name="Watervoot N.F."/>
            <person name="Auber R.P."/>
            <person name="Gonzalez D.J."/>
            <person name="Wisecaver J.H."/>
            <person name="Moore B.S."/>
        </authorList>
    </citation>
    <scope>NUCLEOTIDE SEQUENCE [LARGE SCALE GENOMIC DNA]</scope>
    <source>
        <strain evidence="6 7">12B1</strain>
    </source>
</reference>
<feature type="repeat" description="ANK" evidence="3">
    <location>
        <begin position="72"/>
        <end position="93"/>
    </location>
</feature>
<feature type="repeat" description="ANK" evidence="3">
    <location>
        <begin position="167"/>
        <end position="199"/>
    </location>
</feature>
<keyword evidence="2 3" id="KW-0040">ANK repeat</keyword>
<accession>A0AB34JWF7</accession>
<evidence type="ECO:0000256" key="3">
    <source>
        <dbReference type="PROSITE-ProRule" id="PRU00023"/>
    </source>
</evidence>
<dbReference type="AlphaFoldDB" id="A0AB34JWF7"/>
<evidence type="ECO:0000313" key="6">
    <source>
        <dbReference type="EMBL" id="KAL1525412.1"/>
    </source>
</evidence>
<protein>
    <recommendedName>
        <fullName evidence="8">RING-type E3 ubiquitin transferase</fullName>
    </recommendedName>
</protein>
<evidence type="ECO:0000313" key="7">
    <source>
        <dbReference type="Proteomes" id="UP001515480"/>
    </source>
</evidence>
<feature type="region of interest" description="Disordered" evidence="5">
    <location>
        <begin position="491"/>
        <end position="518"/>
    </location>
</feature>
<dbReference type="Pfam" id="PF13920">
    <property type="entry name" value="zf-C3HC4_3"/>
    <property type="match status" value="1"/>
</dbReference>
<organism evidence="6 7">
    <name type="scientific">Prymnesium parvum</name>
    <name type="common">Toxic golden alga</name>
    <dbReference type="NCBI Taxonomy" id="97485"/>
    <lineage>
        <taxon>Eukaryota</taxon>
        <taxon>Haptista</taxon>
        <taxon>Haptophyta</taxon>
        <taxon>Prymnesiophyceae</taxon>
        <taxon>Prymnesiales</taxon>
        <taxon>Prymnesiaceae</taxon>
        <taxon>Prymnesium</taxon>
    </lineage>
</organism>
<feature type="coiled-coil region" evidence="4">
    <location>
        <begin position="377"/>
        <end position="411"/>
    </location>
</feature>
<dbReference type="PRINTS" id="PR01415">
    <property type="entry name" value="ANKYRIN"/>
</dbReference>
<dbReference type="Pfam" id="PF12796">
    <property type="entry name" value="Ank_2"/>
    <property type="match status" value="2"/>
</dbReference>
<dbReference type="InterPro" id="IPR036770">
    <property type="entry name" value="Ankyrin_rpt-contain_sf"/>
</dbReference>
<name>A0AB34JWF7_PRYPA</name>
<gene>
    <name evidence="6" type="ORF">AB1Y20_020271</name>
</gene>
<dbReference type="InterPro" id="IPR013083">
    <property type="entry name" value="Znf_RING/FYVE/PHD"/>
</dbReference>